<proteinExistence type="predicted"/>
<evidence type="ECO:0000256" key="3">
    <source>
        <dbReference type="ARBA" id="ARBA00022801"/>
    </source>
</evidence>
<evidence type="ECO:0000256" key="1">
    <source>
        <dbReference type="ARBA" id="ARBA00011982"/>
    </source>
</evidence>
<evidence type="ECO:0000259" key="6">
    <source>
        <dbReference type="PROSITE" id="PS50104"/>
    </source>
</evidence>
<dbReference type="Gene3D" id="3.40.50.300">
    <property type="entry name" value="P-loop containing nucleotide triphosphate hydrolases"/>
    <property type="match status" value="1"/>
</dbReference>
<dbReference type="SUPFAM" id="SSF52540">
    <property type="entry name" value="P-loop containing nucleoside triphosphate hydrolases"/>
    <property type="match status" value="1"/>
</dbReference>
<evidence type="ECO:0000313" key="7">
    <source>
        <dbReference type="EMBL" id="RID61434.1"/>
    </source>
</evidence>
<dbReference type="PANTHER" id="PTHR11017">
    <property type="entry name" value="LEUCINE-RICH REPEAT-CONTAINING PROTEIN"/>
    <property type="match status" value="1"/>
</dbReference>
<keyword evidence="4" id="KW-0520">NAD</keyword>
<dbReference type="FunFam" id="1.10.8.430:FF:000002">
    <property type="entry name" value="Disease resistance protein (TIR-NBS-LRR class)"/>
    <property type="match status" value="1"/>
</dbReference>
<keyword evidence="2" id="KW-0677">Repeat</keyword>
<dbReference type="InterPro" id="IPR035897">
    <property type="entry name" value="Toll_tir_struct_dom_sf"/>
</dbReference>
<evidence type="ECO:0000256" key="2">
    <source>
        <dbReference type="ARBA" id="ARBA00022737"/>
    </source>
</evidence>
<feature type="domain" description="TIR" evidence="6">
    <location>
        <begin position="1"/>
        <end position="130"/>
    </location>
</feature>
<dbReference type="GO" id="GO:0061809">
    <property type="term" value="F:NAD+ nucleosidase activity, cyclic ADP-ribose generating"/>
    <property type="evidence" value="ECO:0007669"/>
    <property type="project" value="UniProtKB-EC"/>
</dbReference>
<reference evidence="7 8" key="1">
    <citation type="submission" date="2018-06" db="EMBL/GenBank/DDBJ databases">
        <title>WGS assembly of Brassica rapa FPsc.</title>
        <authorList>
            <person name="Bowman J."/>
            <person name="Kohchi T."/>
            <person name="Yamato K."/>
            <person name="Jenkins J."/>
            <person name="Shu S."/>
            <person name="Ishizaki K."/>
            <person name="Yamaoka S."/>
            <person name="Nishihama R."/>
            <person name="Nakamura Y."/>
            <person name="Berger F."/>
            <person name="Adam C."/>
            <person name="Aki S."/>
            <person name="Althoff F."/>
            <person name="Araki T."/>
            <person name="Arteaga-Vazquez M."/>
            <person name="Balasubrmanian S."/>
            <person name="Bauer D."/>
            <person name="Boehm C."/>
            <person name="Briginshaw L."/>
            <person name="Caballero-Perez J."/>
            <person name="Catarino B."/>
            <person name="Chen F."/>
            <person name="Chiyoda S."/>
            <person name="Chovatia M."/>
            <person name="Davies K."/>
            <person name="Delmans M."/>
            <person name="Demura T."/>
            <person name="Dierschke T."/>
            <person name="Dolan L."/>
            <person name="Dorantes-Acosta A."/>
            <person name="Eklund D."/>
            <person name="Florent S."/>
            <person name="Flores-Sandoval E."/>
            <person name="Fujiyama A."/>
            <person name="Fukuzawa H."/>
            <person name="Galik B."/>
            <person name="Grimanelli D."/>
            <person name="Grimwood J."/>
            <person name="Grossniklaus U."/>
            <person name="Hamada T."/>
            <person name="Haseloff J."/>
            <person name="Hetherington A."/>
            <person name="Higo A."/>
            <person name="Hirakawa Y."/>
            <person name="Hundley H."/>
            <person name="Ikeda Y."/>
            <person name="Inoue K."/>
            <person name="Inoue S."/>
            <person name="Ishida S."/>
            <person name="Jia Q."/>
            <person name="Kakita M."/>
            <person name="Kanazawa T."/>
            <person name="Kawai Y."/>
            <person name="Kawashima T."/>
            <person name="Kennedy M."/>
            <person name="Kinose K."/>
            <person name="Kinoshita T."/>
            <person name="Kohara Y."/>
            <person name="Koide E."/>
            <person name="Komatsu K."/>
            <person name="Kopischke S."/>
            <person name="Kubo M."/>
            <person name="Kyozuka J."/>
            <person name="Lagercrantz U."/>
            <person name="Lin S."/>
            <person name="Lindquist E."/>
            <person name="Lipzen A."/>
            <person name="Lu C."/>
            <person name="Luna E."/>
            <person name="Martienssen R."/>
            <person name="Minamino N."/>
            <person name="Mizutani M."/>
            <person name="Mizutani M."/>
            <person name="Mochizuki N."/>
            <person name="Monte I."/>
            <person name="Mosher R."/>
            <person name="Nagasaki H."/>
            <person name="Nakagami H."/>
            <person name="Naramoto S."/>
            <person name="Nishitani K."/>
            <person name="Ohtani M."/>
            <person name="Okamoto T."/>
            <person name="Okumura M."/>
            <person name="Phillips J."/>
            <person name="Pollak B."/>
            <person name="Reinders A."/>
            <person name="Roevekamp M."/>
            <person name="Sano R."/>
            <person name="Sawa S."/>
            <person name="Schmid M."/>
            <person name="Shirakawa M."/>
            <person name="Solano R."/>
            <person name="Spunde A."/>
            <person name="Suetsugu N."/>
            <person name="Sugano S."/>
            <person name="Sugiyama A."/>
            <person name="Sun R."/>
            <person name="Suzuki Y."/>
            <person name="Takenaka M."/>
            <person name="Takezawa D."/>
            <person name="Tomogane H."/>
            <person name="Tsuzuki M."/>
            <person name="Ueda T."/>
            <person name="Umeda M."/>
            <person name="Ward J."/>
            <person name="Watanabe Y."/>
            <person name="Yazaki K."/>
            <person name="Yokoyama R."/>
            <person name="Yoshitake Y."/>
            <person name="Yotsui I."/>
            <person name="Zachgo S."/>
            <person name="Schmutz J."/>
        </authorList>
    </citation>
    <scope>NUCLEOTIDE SEQUENCE [LARGE SCALE GENOMIC DNA]</scope>
    <source>
        <strain evidence="8">cv. B-3</strain>
    </source>
</reference>
<dbReference type="SUPFAM" id="SSF52200">
    <property type="entry name" value="Toll/Interleukin receptor TIR domain"/>
    <property type="match status" value="1"/>
</dbReference>
<comment type="catalytic activity">
    <reaction evidence="5">
        <text>NAD(+) + H2O = ADP-D-ribose + nicotinamide + H(+)</text>
        <dbReference type="Rhea" id="RHEA:16301"/>
        <dbReference type="ChEBI" id="CHEBI:15377"/>
        <dbReference type="ChEBI" id="CHEBI:15378"/>
        <dbReference type="ChEBI" id="CHEBI:17154"/>
        <dbReference type="ChEBI" id="CHEBI:57540"/>
        <dbReference type="ChEBI" id="CHEBI:57967"/>
        <dbReference type="EC" id="3.2.2.6"/>
    </reaction>
    <physiologicalReaction direction="left-to-right" evidence="5">
        <dbReference type="Rhea" id="RHEA:16302"/>
    </physiologicalReaction>
</comment>
<dbReference type="GO" id="GO:0006952">
    <property type="term" value="P:defense response"/>
    <property type="evidence" value="ECO:0007669"/>
    <property type="project" value="InterPro"/>
</dbReference>
<dbReference type="InterPro" id="IPR002182">
    <property type="entry name" value="NB-ARC"/>
</dbReference>
<dbReference type="PRINTS" id="PR00364">
    <property type="entry name" value="DISEASERSIST"/>
</dbReference>
<dbReference type="Gene3D" id="3.40.50.10140">
    <property type="entry name" value="Toll/interleukin-1 receptor homology (TIR) domain"/>
    <property type="match status" value="1"/>
</dbReference>
<dbReference type="Pfam" id="PF00931">
    <property type="entry name" value="NB-ARC"/>
    <property type="match status" value="1"/>
</dbReference>
<dbReference type="Gene3D" id="1.10.8.430">
    <property type="entry name" value="Helical domain of apoptotic protease-activating factors"/>
    <property type="match status" value="1"/>
</dbReference>
<dbReference type="InterPro" id="IPR042197">
    <property type="entry name" value="Apaf_helical"/>
</dbReference>
<dbReference type="FunFam" id="3.40.50.10140:FF:000007">
    <property type="entry name" value="Disease resistance protein (TIR-NBS-LRR class)"/>
    <property type="match status" value="1"/>
</dbReference>
<keyword evidence="3" id="KW-0378">Hydrolase</keyword>
<dbReference type="GO" id="GO:0007165">
    <property type="term" value="P:signal transduction"/>
    <property type="evidence" value="ECO:0007669"/>
    <property type="project" value="InterPro"/>
</dbReference>
<dbReference type="SMART" id="SM00255">
    <property type="entry name" value="TIR"/>
    <property type="match status" value="1"/>
</dbReference>
<dbReference type="EC" id="3.2.2.6" evidence="1"/>
<protein>
    <recommendedName>
        <fullName evidence="1">ADP-ribosyl cyclase/cyclic ADP-ribose hydrolase</fullName>
        <ecNumber evidence="1">3.2.2.6</ecNumber>
    </recommendedName>
</protein>
<dbReference type="InterPro" id="IPR000157">
    <property type="entry name" value="TIR_dom"/>
</dbReference>
<organism evidence="7 8">
    <name type="scientific">Brassica campestris</name>
    <name type="common">Field mustard</name>
    <dbReference type="NCBI Taxonomy" id="3711"/>
    <lineage>
        <taxon>Eukaryota</taxon>
        <taxon>Viridiplantae</taxon>
        <taxon>Streptophyta</taxon>
        <taxon>Embryophyta</taxon>
        <taxon>Tracheophyta</taxon>
        <taxon>Spermatophyta</taxon>
        <taxon>Magnoliopsida</taxon>
        <taxon>eudicotyledons</taxon>
        <taxon>Gunneridae</taxon>
        <taxon>Pentapetalae</taxon>
        <taxon>rosids</taxon>
        <taxon>malvids</taxon>
        <taxon>Brassicales</taxon>
        <taxon>Brassicaceae</taxon>
        <taxon>Brassiceae</taxon>
        <taxon>Brassica</taxon>
    </lineage>
</organism>
<evidence type="ECO:0000313" key="8">
    <source>
        <dbReference type="Proteomes" id="UP000264353"/>
    </source>
</evidence>
<dbReference type="PROSITE" id="PS50104">
    <property type="entry name" value="TIR"/>
    <property type="match status" value="1"/>
</dbReference>
<sequence length="394" mass="44883">MERGRSIEPELTNAIQGSKISVVAFSKNFANSSWCLDELVEIMKCRKDRGLIVIPIFYDVDPSHVKKQSHSFGEIFNNTCQTCQGKTEEDKLQWRTALTEAATIVGEDSRNWRDEAEMIETIVNDISNKLNSTKSSDFADFVGIEDHITKMTSLMNLESKEVITVGVWGPSGVGKTTIGRALFHQISCQFLPRHFIDKTMKNFTGAKSDDYNTHLFLQKQFLAEVLDQKDIKIDCLGAVEERLRHKRALFVFDDQVPLEALVRKTTEFGPRSRVVVISEDRQFLRACGIGLDRIYEVALPSEELAFHMFCRCAFGQDSPPDGFLELTIEAVKLTGNFPLCLNVLGSSLKGMMKEEWVDRLPELRICKAEQIDKKLRDSYDRLKEEDKAIFRHIV</sequence>
<dbReference type="Pfam" id="PF01582">
    <property type="entry name" value="TIR"/>
    <property type="match status" value="1"/>
</dbReference>
<gene>
    <name evidence="7" type="ORF">BRARA_E00584</name>
</gene>
<dbReference type="EMBL" id="CM010632">
    <property type="protein sequence ID" value="RID61434.1"/>
    <property type="molecule type" value="Genomic_DNA"/>
</dbReference>
<dbReference type="PANTHER" id="PTHR11017:SF402">
    <property type="entry name" value="TIR DOMAIN-CONTAINING PROTEIN"/>
    <property type="match status" value="1"/>
</dbReference>
<evidence type="ECO:0000256" key="4">
    <source>
        <dbReference type="ARBA" id="ARBA00023027"/>
    </source>
</evidence>
<dbReference type="InterPro" id="IPR027417">
    <property type="entry name" value="P-loop_NTPase"/>
</dbReference>
<accession>A0A397ZAZ8</accession>
<evidence type="ECO:0000256" key="5">
    <source>
        <dbReference type="ARBA" id="ARBA00047304"/>
    </source>
</evidence>
<name>A0A397ZAZ8_BRACM</name>
<dbReference type="Proteomes" id="UP000264353">
    <property type="component" value="Chromosome A5"/>
</dbReference>
<dbReference type="AlphaFoldDB" id="A0A397ZAZ8"/>
<dbReference type="InterPro" id="IPR044974">
    <property type="entry name" value="Disease_R_plants"/>
</dbReference>
<dbReference type="GO" id="GO:0043531">
    <property type="term" value="F:ADP binding"/>
    <property type="evidence" value="ECO:0007669"/>
    <property type="project" value="InterPro"/>
</dbReference>